<feature type="transmembrane region" description="Helical" evidence="1">
    <location>
        <begin position="6"/>
        <end position="28"/>
    </location>
</feature>
<dbReference type="NCBIfam" id="TIGR02226">
    <property type="entry name" value="two_anch"/>
    <property type="match status" value="1"/>
</dbReference>
<dbReference type="Pfam" id="PF07584">
    <property type="entry name" value="BatA"/>
    <property type="match status" value="1"/>
</dbReference>
<feature type="transmembrane region" description="Helical" evidence="1">
    <location>
        <begin position="61"/>
        <end position="83"/>
    </location>
</feature>
<keyword evidence="1" id="KW-0472">Membrane</keyword>
<feature type="domain" description="Aerotolerance regulator N-terminal" evidence="2">
    <location>
        <begin position="7"/>
        <end position="81"/>
    </location>
</feature>
<sequence length="918" mass="98417">MLTLGPIAFAAPWLLLGLIILPILWLLLRAVPPAPIRRRFPGVALLLGLNDDDSQTDRTPWWLLLLRLLAVAAIITAFAGPVLNPKDDTPGDGPLLVLVDGTWADARDWARRADRIDAALAEAARDGRTAALVTLTDLPPEPPVFQDAQAVQQRIAALQPRPYGPDIDDITAWANSLTGNFDTFWMSDGLARDSRDTLLAALETHGTVTAFQSPRPIIALRPATFEDGEVTVTALRAASGTESETTITAMGLDPAGIERRLATATATFDATATSAIATFDLPPELRNRVTRFEVQGVQSAGAVALTDDALKRREVALLAGSNDREALELLSPLHYLEQALIPTADLIDGTLNDVLLANPDVIILADVATLTAIETDAMIEWVEDGGALVRFAGPRLASSDISRIDEDPLMPVRLRIGGRSIGGAMSWGEPKELAPFADTSPFFGLQIPKDVAVTAQVMAQPDPSLASRVIAQLADGTPLVTRKDMGDGSIVLFHVTANAEWSTLPLSGLFVQMLERLAISTRPSTPSEEDLAGTSWTPEDVLNAYGDLNPADTLPGVAGEDIATATPSATMPPGLYAGEDRRIAVNVIGAGRELAPAIWPARIAVEGLDVVRETLLKGWLLAAALVLLSIDIIASLALSGRLRGPRAATVAIALIALMIAPQARAQDDTFAINSTANVVLAYVITGDTRVDEISDAGLYGLSNTLFQRTSIEPAIPVGIDIEVDELAFFPFIYWPVTANQQLPTREAYAKLNRYLRSGGMILFDTRDADLARFGSSSPEGRKLQAIARGLDIPALEPIPQDHVLTRTFYLLQDFPGRHPSRDVWVEAAPAGAEIQDGMPFRDLNDGVTPVVVGGNDWAAAWATDRLGNPLVPIGRGQAGNRQREIALRFGVNLIMHVLTGNYKSDQVHVPDLLDRLGQ</sequence>
<dbReference type="RefSeq" id="WP_235225138.1">
    <property type="nucleotide sequence ID" value="NZ_JAKGAQ010000002.1"/>
</dbReference>
<evidence type="ECO:0000256" key="1">
    <source>
        <dbReference type="SAM" id="Phobius"/>
    </source>
</evidence>
<evidence type="ECO:0000259" key="3">
    <source>
        <dbReference type="Pfam" id="PF13709"/>
    </source>
</evidence>
<dbReference type="InterPro" id="IPR011933">
    <property type="entry name" value="Double_TM_dom"/>
</dbReference>
<evidence type="ECO:0000313" key="5">
    <source>
        <dbReference type="Proteomes" id="UP001200557"/>
    </source>
</evidence>
<name>A0ABS9CUV0_9RHOB</name>
<dbReference type="Gene3D" id="3.40.50.12140">
    <property type="entry name" value="Domain of unknown function DUF4159"/>
    <property type="match status" value="1"/>
</dbReference>
<dbReference type="InterPro" id="IPR024163">
    <property type="entry name" value="Aerotolerance_reg_N"/>
</dbReference>
<dbReference type="PANTHER" id="PTHR37464">
    <property type="entry name" value="BLL2463 PROTEIN"/>
    <property type="match status" value="1"/>
</dbReference>
<accession>A0ABS9CUV0</accession>
<reference evidence="4 5" key="1">
    <citation type="submission" date="2022-01" db="EMBL/GenBank/DDBJ databases">
        <title>Octadecabacter sp. nov., isolated from a marine alga.</title>
        <authorList>
            <person name="Jin M.S."/>
            <person name="Kim H.M."/>
            <person name="Han D.M."/>
            <person name="Jung J.J."/>
            <person name="Jeon C.O."/>
        </authorList>
    </citation>
    <scope>NUCLEOTIDE SEQUENCE [LARGE SCALE GENOMIC DNA]</scope>
    <source>
        <strain evidence="4 5">G9-8</strain>
    </source>
</reference>
<keyword evidence="1" id="KW-1133">Transmembrane helix</keyword>
<dbReference type="InterPro" id="IPR025297">
    <property type="entry name" value="DUF4159"/>
</dbReference>
<dbReference type="SUPFAM" id="SSF52317">
    <property type="entry name" value="Class I glutamine amidotransferase-like"/>
    <property type="match status" value="1"/>
</dbReference>
<organism evidence="4 5">
    <name type="scientific">Octadecabacter dasysiphoniae</name>
    <dbReference type="NCBI Taxonomy" id="2909341"/>
    <lineage>
        <taxon>Bacteria</taxon>
        <taxon>Pseudomonadati</taxon>
        <taxon>Pseudomonadota</taxon>
        <taxon>Alphaproteobacteria</taxon>
        <taxon>Rhodobacterales</taxon>
        <taxon>Roseobacteraceae</taxon>
        <taxon>Octadecabacter</taxon>
    </lineage>
</organism>
<protein>
    <submittedName>
        <fullName evidence="4">DUF4159 domain-containing protein</fullName>
    </submittedName>
</protein>
<evidence type="ECO:0000259" key="2">
    <source>
        <dbReference type="Pfam" id="PF07584"/>
    </source>
</evidence>
<dbReference type="InterPro" id="IPR029062">
    <property type="entry name" value="Class_I_gatase-like"/>
</dbReference>
<feature type="domain" description="DUF4159" evidence="3">
    <location>
        <begin position="680"/>
        <end position="898"/>
    </location>
</feature>
<gene>
    <name evidence="4" type="ORF">L0664_08050</name>
</gene>
<dbReference type="Proteomes" id="UP001200557">
    <property type="component" value="Unassembled WGS sequence"/>
</dbReference>
<evidence type="ECO:0000313" key="4">
    <source>
        <dbReference type="EMBL" id="MCF2871015.1"/>
    </source>
</evidence>
<dbReference type="Gene3D" id="3.40.50.880">
    <property type="match status" value="1"/>
</dbReference>
<dbReference type="EMBL" id="JAKGAQ010000002">
    <property type="protein sequence ID" value="MCF2871015.1"/>
    <property type="molecule type" value="Genomic_DNA"/>
</dbReference>
<dbReference type="Pfam" id="PF13709">
    <property type="entry name" value="DUF4159"/>
    <property type="match status" value="1"/>
</dbReference>
<keyword evidence="1" id="KW-0812">Transmembrane</keyword>
<dbReference type="PANTHER" id="PTHR37464:SF1">
    <property type="entry name" value="BLL2463 PROTEIN"/>
    <property type="match status" value="1"/>
</dbReference>
<dbReference type="CDD" id="cd03143">
    <property type="entry name" value="A4_beta-galactosidase_middle_domain"/>
    <property type="match status" value="1"/>
</dbReference>
<proteinExistence type="predicted"/>
<comment type="caution">
    <text evidence="4">The sequence shown here is derived from an EMBL/GenBank/DDBJ whole genome shotgun (WGS) entry which is preliminary data.</text>
</comment>
<keyword evidence="5" id="KW-1185">Reference proteome</keyword>